<dbReference type="AlphaFoldDB" id="A0A369BPE8"/>
<evidence type="ECO:0000313" key="1">
    <source>
        <dbReference type="EMBL" id="RCX23251.1"/>
    </source>
</evidence>
<keyword evidence="2" id="KW-1185">Reference proteome</keyword>
<proteinExistence type="predicted"/>
<reference evidence="1 2" key="1">
    <citation type="submission" date="2018-07" db="EMBL/GenBank/DDBJ databases">
        <title>Genomic Encyclopedia of Type Strains, Phase III (KMG-III): the genomes of soil and plant-associated and newly described type strains.</title>
        <authorList>
            <person name="Whitman W."/>
        </authorList>
    </citation>
    <scope>NUCLEOTIDE SEQUENCE [LARGE SCALE GENOMIC DNA]</scope>
    <source>
        <strain evidence="1 2">CECT 8333</strain>
    </source>
</reference>
<comment type="caution">
    <text evidence="1">The sequence shown here is derived from an EMBL/GenBank/DDBJ whole genome shotgun (WGS) entry which is preliminary data.</text>
</comment>
<sequence length="179" mass="20231">MKAKWMVRCLLFTIGSALLLAIVTRAGGPIFENSRLASAETFLSEKPVELSDDNLVDGLSELKLPVPIAKVDLNGAVLSVDLKVTEDRFDKGELYRGIAEMISFSFERTTNIDQLLLRLVAEDRWLGKRYLLLAADVRRGEWPESALYALRTTGNMELPKELRTWFRVTETQLWKSGVN</sequence>
<protein>
    <submittedName>
        <fullName evidence="1">Uncharacterized protein</fullName>
    </submittedName>
</protein>
<dbReference type="RefSeq" id="WP_245954462.1">
    <property type="nucleotide sequence ID" value="NZ_QPJW01000001.1"/>
</dbReference>
<dbReference type="EMBL" id="QPJW01000001">
    <property type="protein sequence ID" value="RCX23251.1"/>
    <property type="molecule type" value="Genomic_DNA"/>
</dbReference>
<gene>
    <name evidence="1" type="ORF">DFP94_101848</name>
</gene>
<organism evidence="1 2">
    <name type="scientific">Fontibacillus phaseoli</name>
    <dbReference type="NCBI Taxonomy" id="1416533"/>
    <lineage>
        <taxon>Bacteria</taxon>
        <taxon>Bacillati</taxon>
        <taxon>Bacillota</taxon>
        <taxon>Bacilli</taxon>
        <taxon>Bacillales</taxon>
        <taxon>Paenibacillaceae</taxon>
        <taxon>Fontibacillus</taxon>
    </lineage>
</organism>
<name>A0A369BPE8_9BACL</name>
<accession>A0A369BPE8</accession>
<evidence type="ECO:0000313" key="2">
    <source>
        <dbReference type="Proteomes" id="UP000253090"/>
    </source>
</evidence>
<dbReference type="Proteomes" id="UP000253090">
    <property type="component" value="Unassembled WGS sequence"/>
</dbReference>